<feature type="domain" description="Histidine kinase" evidence="9">
    <location>
        <begin position="407"/>
        <end position="612"/>
    </location>
</feature>
<dbReference type="CDD" id="cd00082">
    <property type="entry name" value="HisKA"/>
    <property type="match status" value="1"/>
</dbReference>
<evidence type="ECO:0000256" key="6">
    <source>
        <dbReference type="ARBA" id="ARBA00022777"/>
    </source>
</evidence>
<dbReference type="SMART" id="SM00388">
    <property type="entry name" value="HisKA"/>
    <property type="match status" value="1"/>
</dbReference>
<evidence type="ECO:0000256" key="2">
    <source>
        <dbReference type="ARBA" id="ARBA00012438"/>
    </source>
</evidence>
<dbReference type="InterPro" id="IPR035965">
    <property type="entry name" value="PAS-like_dom_sf"/>
</dbReference>
<dbReference type="Gene3D" id="3.30.450.20">
    <property type="entry name" value="PAS domain"/>
    <property type="match status" value="3"/>
</dbReference>
<dbReference type="Pfam" id="PF00989">
    <property type="entry name" value="PAS"/>
    <property type="match status" value="1"/>
</dbReference>
<dbReference type="InterPro" id="IPR013767">
    <property type="entry name" value="PAS_fold"/>
</dbReference>
<evidence type="ECO:0000256" key="8">
    <source>
        <dbReference type="ARBA" id="ARBA00023012"/>
    </source>
</evidence>
<dbReference type="RefSeq" id="WP_224753717.1">
    <property type="nucleotide sequence ID" value="NZ_JACXZA010000004.1"/>
</dbReference>
<keyword evidence="4" id="KW-0808">Transferase</keyword>
<dbReference type="Proteomes" id="UP000609346">
    <property type="component" value="Unassembled WGS sequence"/>
</dbReference>
<comment type="caution">
    <text evidence="12">The sequence shown here is derived from an EMBL/GenBank/DDBJ whole genome shotgun (WGS) entry which is preliminary data.</text>
</comment>
<comment type="catalytic activity">
    <reaction evidence="1">
        <text>ATP + protein L-histidine = ADP + protein N-phospho-L-histidine.</text>
        <dbReference type="EC" id="2.7.13.3"/>
    </reaction>
</comment>
<dbReference type="CDD" id="cd00130">
    <property type="entry name" value="PAS"/>
    <property type="match status" value="2"/>
</dbReference>
<evidence type="ECO:0000259" key="11">
    <source>
        <dbReference type="PROSITE" id="PS50113"/>
    </source>
</evidence>
<dbReference type="SUPFAM" id="SSF55874">
    <property type="entry name" value="ATPase domain of HSP90 chaperone/DNA topoisomerase II/histidine kinase"/>
    <property type="match status" value="1"/>
</dbReference>
<dbReference type="InterPro" id="IPR013656">
    <property type="entry name" value="PAS_4"/>
</dbReference>
<evidence type="ECO:0000313" key="12">
    <source>
        <dbReference type="EMBL" id="MBD3920627.1"/>
    </source>
</evidence>
<keyword evidence="8" id="KW-0902">Two-component regulatory system</keyword>
<name>A0ABR8MXD8_9BACL</name>
<protein>
    <recommendedName>
        <fullName evidence="2">histidine kinase</fullName>
        <ecNumber evidence="2">2.7.13.3</ecNumber>
    </recommendedName>
</protein>
<evidence type="ECO:0000256" key="4">
    <source>
        <dbReference type="ARBA" id="ARBA00022679"/>
    </source>
</evidence>
<keyword evidence="6" id="KW-0418">Kinase</keyword>
<keyword evidence="7" id="KW-0067">ATP-binding</keyword>
<dbReference type="PANTHER" id="PTHR43304">
    <property type="entry name" value="PHYTOCHROME-LIKE PROTEIN CPH1"/>
    <property type="match status" value="1"/>
</dbReference>
<feature type="domain" description="PAS" evidence="10">
    <location>
        <begin position="145"/>
        <end position="216"/>
    </location>
</feature>
<dbReference type="SMART" id="SM00387">
    <property type="entry name" value="HATPase_c"/>
    <property type="match status" value="1"/>
</dbReference>
<evidence type="ECO:0000259" key="9">
    <source>
        <dbReference type="PROSITE" id="PS50109"/>
    </source>
</evidence>
<dbReference type="NCBIfam" id="TIGR00229">
    <property type="entry name" value="sensory_box"/>
    <property type="match status" value="2"/>
</dbReference>
<dbReference type="PRINTS" id="PR00344">
    <property type="entry name" value="BCTRLSENSOR"/>
</dbReference>
<dbReference type="Pfam" id="PF00512">
    <property type="entry name" value="HisKA"/>
    <property type="match status" value="1"/>
</dbReference>
<gene>
    <name evidence="12" type="ORF">H8B09_17820</name>
</gene>
<keyword evidence="13" id="KW-1185">Reference proteome</keyword>
<evidence type="ECO:0000259" key="10">
    <source>
        <dbReference type="PROSITE" id="PS50112"/>
    </source>
</evidence>
<dbReference type="InterPro" id="IPR001610">
    <property type="entry name" value="PAC"/>
</dbReference>
<dbReference type="Gene3D" id="3.30.565.10">
    <property type="entry name" value="Histidine kinase-like ATPase, C-terminal domain"/>
    <property type="match status" value="1"/>
</dbReference>
<evidence type="ECO:0000256" key="1">
    <source>
        <dbReference type="ARBA" id="ARBA00000085"/>
    </source>
</evidence>
<evidence type="ECO:0000256" key="3">
    <source>
        <dbReference type="ARBA" id="ARBA00022553"/>
    </source>
</evidence>
<evidence type="ECO:0000256" key="5">
    <source>
        <dbReference type="ARBA" id="ARBA00022741"/>
    </source>
</evidence>
<dbReference type="SMART" id="SM00086">
    <property type="entry name" value="PAC"/>
    <property type="match status" value="3"/>
</dbReference>
<evidence type="ECO:0000313" key="13">
    <source>
        <dbReference type="Proteomes" id="UP000609346"/>
    </source>
</evidence>
<dbReference type="CDD" id="cd00075">
    <property type="entry name" value="HATPase"/>
    <property type="match status" value="1"/>
</dbReference>
<proteinExistence type="predicted"/>
<evidence type="ECO:0000256" key="7">
    <source>
        <dbReference type="ARBA" id="ARBA00022840"/>
    </source>
</evidence>
<dbReference type="InterPro" id="IPR036097">
    <property type="entry name" value="HisK_dim/P_sf"/>
</dbReference>
<reference evidence="12 13" key="1">
    <citation type="submission" date="2020-09" db="EMBL/GenBank/DDBJ databases">
        <title>Paenibacillus sp. strain PR3 16S rRNA gene Genome sequencing and assembly.</title>
        <authorList>
            <person name="Kim J."/>
        </authorList>
    </citation>
    <scope>NUCLEOTIDE SEQUENCE [LARGE SCALE GENOMIC DNA]</scope>
    <source>
        <strain evidence="12 13">PR3</strain>
    </source>
</reference>
<dbReference type="SUPFAM" id="SSF47384">
    <property type="entry name" value="Homodimeric domain of signal transducing histidine kinase"/>
    <property type="match status" value="1"/>
</dbReference>
<dbReference type="SMART" id="SM00091">
    <property type="entry name" value="PAS"/>
    <property type="match status" value="2"/>
</dbReference>
<dbReference type="PROSITE" id="PS50109">
    <property type="entry name" value="HIS_KIN"/>
    <property type="match status" value="1"/>
</dbReference>
<dbReference type="Pfam" id="PF08448">
    <property type="entry name" value="PAS_4"/>
    <property type="match status" value="1"/>
</dbReference>
<accession>A0ABR8MXD8</accession>
<dbReference type="InterPro" id="IPR052162">
    <property type="entry name" value="Sensor_kinase/Photoreceptor"/>
</dbReference>
<sequence>MVTRWLSRLRRAMSSVFRNMREHGLRRNAQRMAMLGSWEYDASSGRFYGTREFYALFGIGELVDKRLTLDQVFERVHPDDLALFQNYLNGSDLTSVQAVGFRIIRSDGNTRWLHSQFRLYGTSRCVGIVQDITRTQSLEDEVKLLNYHMTAFIDRHIDPVVIWNADWRVVRVNPAFTALFGFERGEVEGRSIRECAFIPQDHQSELEKISRLANEQGKAIIIDTLRQKKDGTPLHILLSITPMADSEGRTTTWIAILRDYTGQLEANRQLKEAQAELESFIACNPDAIGFFNNDGTVRQVNAAFERVLGCAVEELKVKKLTEMPFVRTVVQSDEELTAIIQSGGMQSKEVDVLRVDGTVLTGLMSLTPFPDQAGFALIVKDVSELRETKDLLGRSEMLSMIGQLAAGVAHEIRNPLTSLKGFIRLIEPALQPREFRYLDIMKGELDRIELIVNEMLVLSKPQIMELALYPMDELLDYIIELLNTQAVMKSIEIERIFEPVPPIECEQRRIKQVFVNLLKNAIESMEPNGIIKVSIERADEDHIRVVVSDQGKGMSQEQLARLTEPFYTTKEKGNGLGLMMTASIVERHGGTIVFDSVVGEGTAVTVTLPIEQKKQELLSGRLLAH</sequence>
<dbReference type="PROSITE" id="PS50113">
    <property type="entry name" value="PAC"/>
    <property type="match status" value="1"/>
</dbReference>
<dbReference type="InterPro" id="IPR000014">
    <property type="entry name" value="PAS"/>
</dbReference>
<dbReference type="EC" id="2.7.13.3" evidence="2"/>
<keyword evidence="3" id="KW-0597">Phosphoprotein</keyword>
<dbReference type="InterPro" id="IPR003594">
    <property type="entry name" value="HATPase_dom"/>
</dbReference>
<dbReference type="PANTHER" id="PTHR43304:SF1">
    <property type="entry name" value="PAC DOMAIN-CONTAINING PROTEIN"/>
    <property type="match status" value="1"/>
</dbReference>
<organism evidence="12 13">
    <name type="scientific">Paenibacillus terricola</name>
    <dbReference type="NCBI Taxonomy" id="2763503"/>
    <lineage>
        <taxon>Bacteria</taxon>
        <taxon>Bacillati</taxon>
        <taxon>Bacillota</taxon>
        <taxon>Bacilli</taxon>
        <taxon>Bacillales</taxon>
        <taxon>Paenibacillaceae</taxon>
        <taxon>Paenibacillus</taxon>
    </lineage>
</organism>
<dbReference type="InterPro" id="IPR005467">
    <property type="entry name" value="His_kinase_dom"/>
</dbReference>
<dbReference type="Pfam" id="PF02518">
    <property type="entry name" value="HATPase_c"/>
    <property type="match status" value="1"/>
</dbReference>
<dbReference type="InterPro" id="IPR000700">
    <property type="entry name" value="PAS-assoc_C"/>
</dbReference>
<dbReference type="InterPro" id="IPR003661">
    <property type="entry name" value="HisK_dim/P_dom"/>
</dbReference>
<keyword evidence="5" id="KW-0547">Nucleotide-binding</keyword>
<dbReference type="InterPro" id="IPR004358">
    <property type="entry name" value="Sig_transdc_His_kin-like_C"/>
</dbReference>
<dbReference type="PROSITE" id="PS50112">
    <property type="entry name" value="PAS"/>
    <property type="match status" value="1"/>
</dbReference>
<dbReference type="Gene3D" id="1.10.287.130">
    <property type="match status" value="1"/>
</dbReference>
<dbReference type="InterPro" id="IPR036890">
    <property type="entry name" value="HATPase_C_sf"/>
</dbReference>
<dbReference type="EMBL" id="JACXZA010000004">
    <property type="protein sequence ID" value="MBD3920627.1"/>
    <property type="molecule type" value="Genomic_DNA"/>
</dbReference>
<dbReference type="SUPFAM" id="SSF55785">
    <property type="entry name" value="PYP-like sensor domain (PAS domain)"/>
    <property type="match status" value="3"/>
</dbReference>
<feature type="domain" description="PAC" evidence="11">
    <location>
        <begin position="218"/>
        <end position="272"/>
    </location>
</feature>